<dbReference type="EMBL" id="CM046399">
    <property type="protein sequence ID" value="KAI8528748.1"/>
    <property type="molecule type" value="Genomic_DNA"/>
</dbReference>
<evidence type="ECO:0000313" key="1">
    <source>
        <dbReference type="EMBL" id="KAI8528748.1"/>
    </source>
</evidence>
<gene>
    <name evidence="1" type="ORF">RHMOL_Rhmol12G0171300</name>
</gene>
<name>A0ACC0LKR8_RHOML</name>
<accession>A0ACC0LKR8</accession>
<protein>
    <submittedName>
        <fullName evidence="1">Uncharacterized protein</fullName>
    </submittedName>
</protein>
<organism evidence="1 2">
    <name type="scientific">Rhododendron molle</name>
    <name type="common">Chinese azalea</name>
    <name type="synonym">Azalea mollis</name>
    <dbReference type="NCBI Taxonomy" id="49168"/>
    <lineage>
        <taxon>Eukaryota</taxon>
        <taxon>Viridiplantae</taxon>
        <taxon>Streptophyta</taxon>
        <taxon>Embryophyta</taxon>
        <taxon>Tracheophyta</taxon>
        <taxon>Spermatophyta</taxon>
        <taxon>Magnoliopsida</taxon>
        <taxon>eudicotyledons</taxon>
        <taxon>Gunneridae</taxon>
        <taxon>Pentapetalae</taxon>
        <taxon>asterids</taxon>
        <taxon>Ericales</taxon>
        <taxon>Ericaceae</taxon>
        <taxon>Ericoideae</taxon>
        <taxon>Rhodoreae</taxon>
        <taxon>Rhododendron</taxon>
    </lineage>
</organism>
<comment type="caution">
    <text evidence="1">The sequence shown here is derived from an EMBL/GenBank/DDBJ whole genome shotgun (WGS) entry which is preliminary data.</text>
</comment>
<proteinExistence type="predicted"/>
<evidence type="ECO:0000313" key="2">
    <source>
        <dbReference type="Proteomes" id="UP001062846"/>
    </source>
</evidence>
<dbReference type="Proteomes" id="UP001062846">
    <property type="component" value="Chromosome 12"/>
</dbReference>
<reference evidence="1" key="1">
    <citation type="submission" date="2022-02" db="EMBL/GenBank/DDBJ databases">
        <title>Plant Genome Project.</title>
        <authorList>
            <person name="Zhang R.-G."/>
        </authorList>
    </citation>
    <scope>NUCLEOTIDE SEQUENCE</scope>
    <source>
        <strain evidence="1">AT1</strain>
    </source>
</reference>
<keyword evidence="2" id="KW-1185">Reference proteome</keyword>
<sequence>MSKFFPTSHLTSIPFRNLSTHHTLCKPLPFVPLLTPSLPSRFSLSSPLSNPRRPLSLHPLPDSCRHRNLSIRAFDLSSETQKDESAAEKEKDPADSDESGGDNGSVVKPDEEYPSGEFVFEEFGAWKKFVVKLRMLIEFPWRRVRKGSVLTMQLRGQVSDQLKSRFSSGLSLPQICENFIKAAYDPRIAGVYLHIEPLNCGWGKVEEIRRHILDFKKSGKFIVGYVPVCGEKEYYLACACEELYFPPSAYFALNGLAVQASFLGGVLENVGVEPQVERIGKYKSAGDQLIRKNMSEENCEMLTSLLDNIYGNWLDKVSHATGKERENIENFINEGVYQVEKLKEDGWITNIMYDDEVMSKLKERLGLQEDKKLPVVDYRKYSRVRKWTLGLSGGKDKIAIIRASGSISRVRGSFSVSSSGIVAEQFIEKIRSIRDVGLMMNHGSSVSASSSKNFYLKFEEDALSFVVKKLWLGGIRTNISGYEESKLYKAAIIRIDSPGGDALASDLMWREIKLLAASKPVIASMGDVAASGGYYMAMGTGAIVAENLTLTGSIGVVTGKFNLGKLYEKIGFNKEIISRGRFAELTAAEQRPFRPDEAKLFAEAAQNSYKQFRDKAAFSRSMTVDKMEEVAQGRVWTGNDAASRGLVDAIGGLSRAVAIAKQKASIPQDRQVTLVEMSKPSPSLPEILSDIGSSVVGVDRTLKGLLEDLTSSNGIQARMDGIMFQQLEGASFASPFLNLIKDYLSSL</sequence>